<dbReference type="Gene3D" id="1.20.120.1760">
    <property type="match status" value="1"/>
</dbReference>
<evidence type="ECO:0000256" key="16">
    <source>
        <dbReference type="ARBA" id="ARBA00023211"/>
    </source>
</evidence>
<dbReference type="EC" id="2.7.8.11" evidence="5 20"/>
<evidence type="ECO:0000256" key="2">
    <source>
        <dbReference type="ARBA" id="ARBA00001946"/>
    </source>
</evidence>
<keyword evidence="17 20" id="KW-1208">Phospholipid metabolism</keyword>
<dbReference type="GO" id="GO:0003881">
    <property type="term" value="F:CDP-diacylglycerol-inositol 3-phosphatidyltransferase activity"/>
    <property type="evidence" value="ECO:0007669"/>
    <property type="project" value="UniProtKB-UniRule"/>
</dbReference>
<evidence type="ECO:0000256" key="18">
    <source>
        <dbReference type="ARBA" id="ARBA00050166"/>
    </source>
</evidence>
<comment type="cofactor">
    <cofactor evidence="1">
        <name>Mn(2+)</name>
        <dbReference type="ChEBI" id="CHEBI:29035"/>
    </cofactor>
</comment>
<keyword evidence="10" id="KW-0256">Endoplasmic reticulum</keyword>
<evidence type="ECO:0000256" key="3">
    <source>
        <dbReference type="ARBA" id="ARBA00004477"/>
    </source>
</evidence>
<organism evidence="23 24">
    <name type="scientific">Torulaspora delbrueckii</name>
    <name type="common">Yeast</name>
    <name type="synonym">Candida colliculosa</name>
    <dbReference type="NCBI Taxonomy" id="4950"/>
    <lineage>
        <taxon>Eukaryota</taxon>
        <taxon>Fungi</taxon>
        <taxon>Dikarya</taxon>
        <taxon>Ascomycota</taxon>
        <taxon>Saccharomycotina</taxon>
        <taxon>Saccharomycetes</taxon>
        <taxon>Saccharomycetales</taxon>
        <taxon>Saccharomycetaceae</taxon>
        <taxon>Torulaspora</taxon>
    </lineage>
</organism>
<dbReference type="GO" id="GO:0046872">
    <property type="term" value="F:metal ion binding"/>
    <property type="evidence" value="ECO:0007669"/>
    <property type="project" value="UniProtKB-KW"/>
</dbReference>
<dbReference type="EMBL" id="HE616747">
    <property type="protein sequence ID" value="CCE93129.1"/>
    <property type="molecule type" value="Genomic_DNA"/>
</dbReference>
<keyword evidence="13 20" id="KW-0443">Lipid metabolism</keyword>
<dbReference type="GO" id="GO:0006661">
    <property type="term" value="P:phosphatidylinositol biosynthetic process"/>
    <property type="evidence" value="ECO:0007669"/>
    <property type="project" value="EnsemblFungi"/>
</dbReference>
<dbReference type="AlphaFoldDB" id="G8ZWY5"/>
<proteinExistence type="inferred from homology"/>
<keyword evidence="14 20" id="KW-0472">Membrane</keyword>
<dbReference type="InterPro" id="IPR048254">
    <property type="entry name" value="CDP_ALCOHOL_P_TRANSF_CS"/>
</dbReference>
<dbReference type="HOGENOM" id="CLU_067602_0_0_1"/>
<evidence type="ECO:0000256" key="7">
    <source>
        <dbReference type="ARBA" id="ARBA00022679"/>
    </source>
</evidence>
<feature type="transmembrane region" description="Helical" evidence="22">
    <location>
        <begin position="167"/>
        <end position="184"/>
    </location>
</feature>
<keyword evidence="9" id="KW-0479">Metal-binding</keyword>
<dbReference type="KEGG" id="tdl:TDEL_0F03180"/>
<dbReference type="GO" id="GO:0005789">
    <property type="term" value="C:endoplasmic reticulum membrane"/>
    <property type="evidence" value="ECO:0007669"/>
    <property type="project" value="UniProtKB-SubCell"/>
</dbReference>
<evidence type="ECO:0000256" key="17">
    <source>
        <dbReference type="ARBA" id="ARBA00023264"/>
    </source>
</evidence>
<dbReference type="OrthoDB" id="10251079at2759"/>
<gene>
    <name evidence="23" type="primary">TDEL0F03180</name>
    <name evidence="23" type="ORF">TDEL_0F03180</name>
</gene>
<comment type="catalytic activity">
    <reaction evidence="18 20">
        <text>a CDP-1,2-diacyl-sn-glycerol + myo-inositol = a 1,2-diacyl-sn-glycero-3-phospho-(1D-myo-inositol) + CMP + H(+)</text>
        <dbReference type="Rhea" id="RHEA:11580"/>
        <dbReference type="ChEBI" id="CHEBI:15378"/>
        <dbReference type="ChEBI" id="CHEBI:17268"/>
        <dbReference type="ChEBI" id="CHEBI:57880"/>
        <dbReference type="ChEBI" id="CHEBI:58332"/>
        <dbReference type="ChEBI" id="CHEBI:60377"/>
        <dbReference type="EC" id="2.7.8.11"/>
    </reaction>
</comment>
<keyword evidence="11" id="KW-0460">Magnesium</keyword>
<protein>
    <recommendedName>
        <fullName evidence="19 20">CDP-diacylglycerol--inositol 3-phosphatidyltransferase</fullName>
        <ecNumber evidence="5 20">2.7.8.11</ecNumber>
    </recommendedName>
</protein>
<dbReference type="InterPro" id="IPR043130">
    <property type="entry name" value="CDP-OH_PTrfase_TM_dom"/>
</dbReference>
<accession>G8ZWY5</accession>
<evidence type="ECO:0000256" key="8">
    <source>
        <dbReference type="ARBA" id="ARBA00022692"/>
    </source>
</evidence>
<keyword evidence="24" id="KW-1185">Reference proteome</keyword>
<evidence type="ECO:0000256" key="14">
    <source>
        <dbReference type="ARBA" id="ARBA00023136"/>
    </source>
</evidence>
<dbReference type="InParanoid" id="G8ZWY5"/>
<evidence type="ECO:0000313" key="23">
    <source>
        <dbReference type="EMBL" id="CCE93129.1"/>
    </source>
</evidence>
<sequence length="215" mass="24137">MSGPVTASTVLWYIPNQIGYMRVVTLVVSLFTMRDHPVVTTLFYGVSCLLDALDGTMARKYGQVSGLGAVLDMVTDRCTTASLTCFLAVVYPQWCILFQILISLDLASHYMHMYASASGGNSSHKQVGRESSKLLHWYYTRRDVLFTICAFNEVFYIGLYLQAFARFHKLGLIIVLVCLPGYAFKQLTNVVQLKRAAMILATRDAQEANERHKSK</sequence>
<keyword evidence="8 22" id="KW-0812">Transmembrane</keyword>
<dbReference type="InterPro" id="IPR014387">
    <property type="entry name" value="CDP_diag_ino_3_P_euk"/>
</dbReference>
<dbReference type="Proteomes" id="UP000005627">
    <property type="component" value="Chromosome 6"/>
</dbReference>
<keyword evidence="15 20" id="KW-0594">Phospholipid biosynthesis</keyword>
<dbReference type="eggNOG" id="KOG3240">
    <property type="taxonomic scope" value="Eukaryota"/>
</dbReference>
<evidence type="ECO:0000256" key="9">
    <source>
        <dbReference type="ARBA" id="ARBA00022723"/>
    </source>
</evidence>
<evidence type="ECO:0000256" key="15">
    <source>
        <dbReference type="ARBA" id="ARBA00023209"/>
    </source>
</evidence>
<dbReference type="GeneID" id="11501668"/>
<dbReference type="PANTHER" id="PTHR15362:SF4">
    <property type="entry name" value="CDP-DIACYLGLYCEROL--INOSITOL 3-PHOSPHATIDYLTRANSFERASE"/>
    <property type="match status" value="1"/>
</dbReference>
<dbReference type="FunFam" id="1.20.120.1760:FF:000021">
    <property type="entry name" value="CDP-diacylglycerol--inositol 3-phosphatidyltransferase"/>
    <property type="match status" value="1"/>
</dbReference>
<evidence type="ECO:0000256" key="5">
    <source>
        <dbReference type="ARBA" id="ARBA00013212"/>
    </source>
</evidence>
<dbReference type="PANTHER" id="PTHR15362">
    <property type="entry name" value="PHOSPHATIDYLINOSITOL SYNTHASE"/>
    <property type="match status" value="1"/>
</dbReference>
<evidence type="ECO:0000256" key="1">
    <source>
        <dbReference type="ARBA" id="ARBA00001936"/>
    </source>
</evidence>
<dbReference type="RefSeq" id="XP_003682340.1">
    <property type="nucleotide sequence ID" value="XM_003682292.1"/>
</dbReference>
<evidence type="ECO:0000256" key="11">
    <source>
        <dbReference type="ARBA" id="ARBA00022842"/>
    </source>
</evidence>
<name>G8ZWY5_TORDE</name>
<evidence type="ECO:0000256" key="10">
    <source>
        <dbReference type="ARBA" id="ARBA00022824"/>
    </source>
</evidence>
<feature type="transmembrane region" description="Helical" evidence="22">
    <location>
        <begin position="144"/>
        <end position="161"/>
    </location>
</feature>
<evidence type="ECO:0000256" key="20">
    <source>
        <dbReference type="PIRNR" id="PIRNR000848"/>
    </source>
</evidence>
<evidence type="ECO:0000256" key="6">
    <source>
        <dbReference type="ARBA" id="ARBA00022516"/>
    </source>
</evidence>
<keyword evidence="6 20" id="KW-0444">Lipid biosynthesis</keyword>
<comment type="cofactor">
    <cofactor evidence="2">
        <name>Mg(2+)</name>
        <dbReference type="ChEBI" id="CHEBI:18420"/>
    </cofactor>
</comment>
<dbReference type="InterPro" id="IPR000462">
    <property type="entry name" value="CDP-OH_P_trans"/>
</dbReference>
<evidence type="ECO:0000313" key="24">
    <source>
        <dbReference type="Proteomes" id="UP000005627"/>
    </source>
</evidence>
<dbReference type="STRING" id="1076872.G8ZWY5"/>
<reference evidence="23 24" key="1">
    <citation type="journal article" date="2011" name="Proc. Natl. Acad. Sci. U.S.A.">
        <title>Evolutionary erosion of yeast sex chromosomes by mating-type switching accidents.</title>
        <authorList>
            <person name="Gordon J.L."/>
            <person name="Armisen D."/>
            <person name="Proux-Wera E."/>
            <person name="Oheigeartaigh S.S."/>
            <person name="Byrne K.P."/>
            <person name="Wolfe K.H."/>
        </authorList>
    </citation>
    <scope>NUCLEOTIDE SEQUENCE [LARGE SCALE GENOMIC DNA]</scope>
    <source>
        <strain evidence="24">ATCC 10662 / CBS 1146 / NBRC 0425 / NCYC 2629 / NRRL Y-866</strain>
    </source>
</reference>
<dbReference type="PROSITE" id="PS00379">
    <property type="entry name" value="CDP_ALCOHOL_P_TRANSF"/>
    <property type="match status" value="1"/>
</dbReference>
<comment type="similarity">
    <text evidence="4 20 21">Belongs to the CDP-alcohol phosphatidyltransferase class-I family.</text>
</comment>
<evidence type="ECO:0000256" key="13">
    <source>
        <dbReference type="ARBA" id="ARBA00023098"/>
    </source>
</evidence>
<evidence type="ECO:0000256" key="19">
    <source>
        <dbReference type="ARBA" id="ARBA00070582"/>
    </source>
</evidence>
<dbReference type="FunCoup" id="G8ZWY5">
    <property type="interactions" value="681"/>
</dbReference>
<keyword evidence="16" id="KW-0464">Manganese</keyword>
<evidence type="ECO:0000256" key="4">
    <source>
        <dbReference type="ARBA" id="ARBA00010441"/>
    </source>
</evidence>
<evidence type="ECO:0000256" key="12">
    <source>
        <dbReference type="ARBA" id="ARBA00022989"/>
    </source>
</evidence>
<dbReference type="PIRSF" id="PIRSF000848">
    <property type="entry name" value="CDP_diag_ino_3_P"/>
    <property type="match status" value="1"/>
</dbReference>
<dbReference type="GO" id="GO:0005794">
    <property type="term" value="C:Golgi apparatus"/>
    <property type="evidence" value="ECO:0007669"/>
    <property type="project" value="EnsemblFungi"/>
</dbReference>
<evidence type="ECO:0000256" key="21">
    <source>
        <dbReference type="RuleBase" id="RU003750"/>
    </source>
</evidence>
<dbReference type="GO" id="GO:0005741">
    <property type="term" value="C:mitochondrial outer membrane"/>
    <property type="evidence" value="ECO:0007669"/>
    <property type="project" value="EnsemblFungi"/>
</dbReference>
<dbReference type="Pfam" id="PF01066">
    <property type="entry name" value="CDP-OH_P_transf"/>
    <property type="match status" value="1"/>
</dbReference>
<comment type="subcellular location">
    <subcellularLocation>
        <location evidence="3">Endoplasmic reticulum membrane</location>
        <topology evidence="3">Multi-pass membrane protein</topology>
    </subcellularLocation>
</comment>
<keyword evidence="7 20" id="KW-0808">Transferase</keyword>
<keyword evidence="12 22" id="KW-1133">Transmembrane helix</keyword>
<evidence type="ECO:0000256" key="22">
    <source>
        <dbReference type="SAM" id="Phobius"/>
    </source>
</evidence>